<dbReference type="GO" id="GO:0003746">
    <property type="term" value="F:translation elongation factor activity"/>
    <property type="evidence" value="ECO:0007669"/>
    <property type="project" value="UniProtKB-KW"/>
</dbReference>
<evidence type="ECO:0000313" key="3">
    <source>
        <dbReference type="EMBL" id="KAF4654593.1"/>
    </source>
</evidence>
<evidence type="ECO:0000256" key="2">
    <source>
        <dbReference type="SAM" id="Phobius"/>
    </source>
</evidence>
<feature type="transmembrane region" description="Helical" evidence="2">
    <location>
        <begin position="285"/>
        <end position="304"/>
    </location>
</feature>
<keyword evidence="2" id="KW-0472">Membrane</keyword>
<dbReference type="OrthoDB" id="10297150at2759"/>
<evidence type="ECO:0000313" key="5">
    <source>
        <dbReference type="Proteomes" id="UP000570595"/>
    </source>
</evidence>
<feature type="compositionally biased region" description="Acidic residues" evidence="1">
    <location>
        <begin position="138"/>
        <end position="147"/>
    </location>
</feature>
<dbReference type="AlphaFoldDB" id="A0A7J6MDK5"/>
<keyword evidence="4" id="KW-0648">Protein biosynthesis</keyword>
<proteinExistence type="predicted"/>
<keyword evidence="2" id="KW-1133">Transmembrane helix</keyword>
<reference evidence="5 6" key="1">
    <citation type="submission" date="2020-04" db="EMBL/GenBank/DDBJ databases">
        <title>Perkinsus olseni comparative genomics.</title>
        <authorList>
            <person name="Bogema D.R."/>
        </authorList>
    </citation>
    <scope>NUCLEOTIDE SEQUENCE [LARGE SCALE GENOMIC DNA]</scope>
    <source>
        <strain evidence="3">ATCC PRA-179</strain>
        <strain evidence="4">ATCC PRA-31</strain>
    </source>
</reference>
<evidence type="ECO:0000313" key="6">
    <source>
        <dbReference type="Proteomes" id="UP000572268"/>
    </source>
</evidence>
<name>A0A7J6MDK5_PEROL</name>
<organism evidence="4 6">
    <name type="scientific">Perkinsus olseni</name>
    <name type="common">Perkinsus atlanticus</name>
    <dbReference type="NCBI Taxonomy" id="32597"/>
    <lineage>
        <taxon>Eukaryota</taxon>
        <taxon>Sar</taxon>
        <taxon>Alveolata</taxon>
        <taxon>Perkinsozoa</taxon>
        <taxon>Perkinsea</taxon>
        <taxon>Perkinsida</taxon>
        <taxon>Perkinsidae</taxon>
        <taxon>Perkinsus</taxon>
    </lineage>
</organism>
<accession>A0A7J6MDK5</accession>
<dbReference type="Proteomes" id="UP000572268">
    <property type="component" value="Unassembled WGS sequence"/>
</dbReference>
<feature type="transmembrane region" description="Helical" evidence="2">
    <location>
        <begin position="309"/>
        <end position="328"/>
    </location>
</feature>
<evidence type="ECO:0000313" key="4">
    <source>
        <dbReference type="EMBL" id="KAF4669497.1"/>
    </source>
</evidence>
<feature type="region of interest" description="Disordered" evidence="1">
    <location>
        <begin position="125"/>
        <end position="185"/>
    </location>
</feature>
<feature type="compositionally biased region" description="Low complexity" evidence="1">
    <location>
        <begin position="10"/>
        <end position="27"/>
    </location>
</feature>
<dbReference type="EMBL" id="JABAHT010000524">
    <property type="protein sequence ID" value="KAF4654593.1"/>
    <property type="molecule type" value="Genomic_DNA"/>
</dbReference>
<evidence type="ECO:0000256" key="1">
    <source>
        <dbReference type="SAM" id="MobiDB-lite"/>
    </source>
</evidence>
<gene>
    <name evidence="4" type="primary">SUPT4H1_3</name>
    <name evidence="4" type="ORF">FOL46_001365</name>
    <name evidence="3" type="ORF">FOZ61_008168</name>
</gene>
<keyword evidence="4" id="KW-0251">Elongation factor</keyword>
<protein>
    <submittedName>
        <fullName evidence="4">Transcription elongation factor SPT4</fullName>
    </submittedName>
</protein>
<dbReference type="EMBL" id="JABANN010000139">
    <property type="protein sequence ID" value="KAF4669497.1"/>
    <property type="molecule type" value="Genomic_DNA"/>
</dbReference>
<feature type="region of interest" description="Disordered" evidence="1">
    <location>
        <begin position="1"/>
        <end position="27"/>
    </location>
</feature>
<keyword evidence="2" id="KW-0812">Transmembrane</keyword>
<sequence length="352" mass="37998">MLHTPRRPQSLSTSSSSSSSDSCSSSDVDVSVLGAAAAAATGVGANKGRSIIGNRDIEDGPAEDGVLDQEWPAEGESVQLCGLTSFPWMNGEIGTVVGYDMQHNRYAIKLQDGAIKSVRLFNIRRPKNTDSQNNPEEASPEQEEEDFSWMQNYEAQATPPPPPSVNYATANGRRASGGDSSTPSTVSKIGDFVRDEMSALADLAGDIRNRGISGVMKDAVSEAKDMVSSQVGPKLPAGFRAHREEEEPVGRSRWDRCLRWTQPGILTYLTFLILSPMVPRLVTNSVTATTIGLLLSLLLACNCLPFPRILKVVILLCWIVGIVSYAIYDEQFGEVRGDSAAISALSRPSRFT</sequence>
<dbReference type="Proteomes" id="UP000570595">
    <property type="component" value="Unassembled WGS sequence"/>
</dbReference>
<comment type="caution">
    <text evidence="4">The sequence shown here is derived from an EMBL/GenBank/DDBJ whole genome shotgun (WGS) entry which is preliminary data.</text>
</comment>